<feature type="domain" description="Helicase C-terminal" evidence="5">
    <location>
        <begin position="910"/>
        <end position="1059"/>
    </location>
</feature>
<evidence type="ECO:0000259" key="3">
    <source>
        <dbReference type="PROSITE" id="PS50966"/>
    </source>
</evidence>
<dbReference type="Gene3D" id="3.40.50.300">
    <property type="entry name" value="P-loop containing nucleotide triphosphate hydrolases"/>
    <property type="match status" value="1"/>
</dbReference>
<evidence type="ECO:0000259" key="5">
    <source>
        <dbReference type="PROSITE" id="PS51194"/>
    </source>
</evidence>
<evidence type="ECO:0000313" key="7">
    <source>
        <dbReference type="Proteomes" id="UP000001551"/>
    </source>
</evidence>
<dbReference type="GO" id="GO:0005524">
    <property type="term" value="F:ATP binding"/>
    <property type="evidence" value="ECO:0007669"/>
    <property type="project" value="InterPro"/>
</dbReference>
<dbReference type="Pfam" id="PF08455">
    <property type="entry name" value="SNF2_assoc"/>
    <property type="match status" value="1"/>
</dbReference>
<dbReference type="Pfam" id="PF00176">
    <property type="entry name" value="SNF2-rel_dom"/>
    <property type="match status" value="1"/>
</dbReference>
<dbReference type="InterPro" id="IPR014001">
    <property type="entry name" value="Helicase_ATP-bd"/>
</dbReference>
<dbReference type="HOGENOM" id="CLU_000315_21_1_9"/>
<dbReference type="PANTHER" id="PTHR10799">
    <property type="entry name" value="SNF2/RAD54 HELICASE FAMILY"/>
    <property type="match status" value="1"/>
</dbReference>
<dbReference type="GO" id="GO:0008270">
    <property type="term" value="F:zinc ion binding"/>
    <property type="evidence" value="ECO:0007669"/>
    <property type="project" value="UniProtKB-KW"/>
</dbReference>
<dbReference type="STRING" id="663278.Ethha_0238"/>
<dbReference type="InterPro" id="IPR000330">
    <property type="entry name" value="SNF2_N"/>
</dbReference>
<dbReference type="InterPro" id="IPR001650">
    <property type="entry name" value="Helicase_C-like"/>
</dbReference>
<dbReference type="PROSITE" id="PS51192">
    <property type="entry name" value="HELICASE_ATP_BIND_1"/>
    <property type="match status" value="1"/>
</dbReference>
<dbReference type="eggNOG" id="COG4715">
    <property type="taxonomic scope" value="Bacteria"/>
</dbReference>
<keyword evidence="7" id="KW-1185">Reference proteome</keyword>
<dbReference type="Pfam" id="PF04434">
    <property type="entry name" value="SWIM"/>
    <property type="match status" value="1"/>
</dbReference>
<dbReference type="SUPFAM" id="SSF52540">
    <property type="entry name" value="P-loop containing nucleoside triphosphate hydrolases"/>
    <property type="match status" value="2"/>
</dbReference>
<dbReference type="SMART" id="SM00487">
    <property type="entry name" value="DEXDc"/>
    <property type="match status" value="1"/>
</dbReference>
<dbReference type="GO" id="GO:0016787">
    <property type="term" value="F:hydrolase activity"/>
    <property type="evidence" value="ECO:0007669"/>
    <property type="project" value="UniProtKB-KW"/>
</dbReference>
<gene>
    <name evidence="6" type="ordered locus">Ethha_0238</name>
</gene>
<evidence type="ECO:0000259" key="4">
    <source>
        <dbReference type="PROSITE" id="PS51192"/>
    </source>
</evidence>
<dbReference type="EMBL" id="CP002400">
    <property type="protein sequence ID" value="ADU25825.1"/>
    <property type="molecule type" value="Genomic_DNA"/>
</dbReference>
<accession>E6U790</accession>
<keyword evidence="1" id="KW-0378">Hydrolase</keyword>
<dbReference type="SMART" id="SM00490">
    <property type="entry name" value="HELICc"/>
    <property type="match status" value="1"/>
</dbReference>
<dbReference type="PROSITE" id="PS51194">
    <property type="entry name" value="HELICASE_CTER"/>
    <property type="match status" value="1"/>
</dbReference>
<evidence type="ECO:0000313" key="6">
    <source>
        <dbReference type="EMBL" id="ADU25825.1"/>
    </source>
</evidence>
<sequence>MNIEMKDIAAAAANRAAFERGVEYYNQRRVSKLKRAKDEQDTGEKVTAEVRGGKYNYEVEVSFDQNGEMKESWCDCPAFYEYEGCCKHIVAVLLCCYALQKTDAGGERGENENKTDRYAGRMLGHYSKKALSEAMAHTIVKKARLVPSLEYDYNGRLNLSFTVGHERQYILRDLSKFFFEMRQGGTVEYGAKLTLTHDISAFEEASRPLVRFFMSRYADYMQFAGDAGGYKAGKRSLTLSSSAFDELFGLLVGQKVAMRVDFRNEKHVLFTDENPVLSLQVQEAGDAFLLSLSELPVFLYMGEKNAYVMLGERLFRCAEDYTAATREFLRAFTDKGGELTINRKEMPAFCANVLDVICSHIEVENADMLDCFRPAPLKAKLYLDMPSSMMVTGTLKYCYEATEINAMDEQPTPSVQRDVRGEYIARSLVDKYLPSYNLQHRLLYVDDEERIYALLSEGIAELSTVASVYATDRLGKVTIRKPPAVSVGVRLKSDLLNVTFDTGDFPRDELLDLLKSYRQHKKYHKLSDGSFVTLEDDTLGEVSELAQSLDLSDDQIKNGEADVHRYRAMVLDNILRDSALIQSDRDPGFKSMLRELRSMDDADIQPPESLRHILRNYQKKAFRWLKTMARYGLGGILADDMGLGKTLETIAFLLHNHEESTENKRISLVVCPTSLVLNWVSEIARFAPGLQSLAIMGSAAQRAELVAQIPQYDIIITSYELLKRDIDLYKPYTFDCEIIDEAQYVKNASTQNARAVKQIRSEHRFALTGTPVENSLAELWSIFDFLMPGYLYSHAKFRETFELPVVKGGDEQALDRLRRMLSPFILRRLKSSVLRELPPKTETVLYAPLDGEQKKLYMANLASIRQELTGSLQNSNKLIVLAMLTRLRQLCCDPSLYYEDYTGGSAKLELCMELLRSVTESGHKVLLFSQFTSMLSIIADRLTGDGIGYYVLKGSTSKEERARLTTRFNNDDTPVFLISLKAGGTGLNLTAADIVIHYDPWWNVSAQNQATDRAHRIGQKSSVQVYKLIAKDTIEEKILKLQQDKLKLADSVISEGDGIISRMSPQELLALFDPSAEEAVG</sequence>
<dbReference type="InterPro" id="IPR027417">
    <property type="entry name" value="P-loop_NTPase"/>
</dbReference>
<dbReference type="KEGG" id="eha:Ethha_0238"/>
<dbReference type="InterPro" id="IPR038718">
    <property type="entry name" value="SNF2-like_sf"/>
</dbReference>
<proteinExistence type="predicted"/>
<evidence type="ECO:0000256" key="1">
    <source>
        <dbReference type="ARBA" id="ARBA00022801"/>
    </source>
</evidence>
<keyword evidence="2" id="KW-0862">Zinc</keyword>
<feature type="domain" description="SWIM-type" evidence="3">
    <location>
        <begin position="57"/>
        <end position="97"/>
    </location>
</feature>
<keyword evidence="2" id="KW-0479">Metal-binding</keyword>
<dbReference type="InterPro" id="IPR049730">
    <property type="entry name" value="SNF2/RAD54-like_C"/>
</dbReference>
<dbReference type="CDD" id="cd18793">
    <property type="entry name" value="SF2_C_SNF"/>
    <property type="match status" value="1"/>
</dbReference>
<protein>
    <submittedName>
        <fullName evidence="6">SNF2-related protein</fullName>
    </submittedName>
</protein>
<dbReference type="eggNOG" id="COG0553">
    <property type="taxonomic scope" value="Bacteria"/>
</dbReference>
<dbReference type="PROSITE" id="PS50966">
    <property type="entry name" value="ZF_SWIM"/>
    <property type="match status" value="1"/>
</dbReference>
<dbReference type="InterPro" id="IPR013663">
    <property type="entry name" value="Helicase_SWF/SNF/SWI_bac"/>
</dbReference>
<name>E6U790_ETHHY</name>
<dbReference type="Proteomes" id="UP000001551">
    <property type="component" value="Chromosome"/>
</dbReference>
<evidence type="ECO:0000256" key="2">
    <source>
        <dbReference type="PROSITE-ProRule" id="PRU00325"/>
    </source>
</evidence>
<dbReference type="AlphaFoldDB" id="E6U790"/>
<organism evidence="6 7">
    <name type="scientific">Ethanoligenens harbinense (strain DSM 18485 / JCM 12961 / CGMCC 1.5033 / YUAN-3)</name>
    <dbReference type="NCBI Taxonomy" id="663278"/>
    <lineage>
        <taxon>Bacteria</taxon>
        <taxon>Bacillati</taxon>
        <taxon>Bacillota</taxon>
        <taxon>Clostridia</taxon>
        <taxon>Eubacteriales</taxon>
        <taxon>Oscillospiraceae</taxon>
        <taxon>Ethanoligenens</taxon>
    </lineage>
</organism>
<dbReference type="CDD" id="cd18012">
    <property type="entry name" value="DEXQc_arch_SWI2_SNF2"/>
    <property type="match status" value="1"/>
</dbReference>
<reference evidence="6 7" key="1">
    <citation type="submission" date="2010-12" db="EMBL/GenBank/DDBJ databases">
        <title>Complete sequence of Ethanoligenens harbinense YUAN-3.</title>
        <authorList>
            <person name="Lucas S."/>
            <person name="Copeland A."/>
            <person name="Lapidus A."/>
            <person name="Cheng J.-F."/>
            <person name="Bruce D."/>
            <person name="Goodwin L."/>
            <person name="Pitluck S."/>
            <person name="Chertkov O."/>
            <person name="Misra M."/>
            <person name="Detter J.C."/>
            <person name="Han C."/>
            <person name="Tapia R."/>
            <person name="Land M."/>
            <person name="Hauser L."/>
            <person name="Jeffries C."/>
            <person name="Kyrpides N."/>
            <person name="Ivanova N."/>
            <person name="Mikhailova N."/>
            <person name="Wang A."/>
            <person name="Mouttaki H."/>
            <person name="He Z."/>
            <person name="Zhou J."/>
            <person name="Hemme C.L."/>
            <person name="Woyke T."/>
        </authorList>
    </citation>
    <scope>NUCLEOTIDE SEQUENCE [LARGE SCALE GENOMIC DNA]</scope>
    <source>
        <strain evidence="7">DSM 18485 / JCM 12961 / CGMCC 1.5033 / YUAN-3</strain>
    </source>
</reference>
<feature type="domain" description="Helicase ATP-binding" evidence="4">
    <location>
        <begin position="626"/>
        <end position="789"/>
    </location>
</feature>
<dbReference type="InterPro" id="IPR007527">
    <property type="entry name" value="Znf_SWIM"/>
</dbReference>
<dbReference type="FunFam" id="3.40.50.300:FF:000533">
    <property type="entry name" value="Helicase, Snf2 family"/>
    <property type="match status" value="1"/>
</dbReference>
<dbReference type="Pfam" id="PF00271">
    <property type="entry name" value="Helicase_C"/>
    <property type="match status" value="1"/>
</dbReference>
<dbReference type="RefSeq" id="WP_013484206.1">
    <property type="nucleotide sequence ID" value="NC_014828.1"/>
</dbReference>
<dbReference type="Gene3D" id="3.40.50.10810">
    <property type="entry name" value="Tandem AAA-ATPase domain"/>
    <property type="match status" value="1"/>
</dbReference>
<keyword evidence="2" id="KW-0863">Zinc-finger</keyword>